<dbReference type="EMBL" id="KB097182">
    <property type="protein sequence ID" value="ESN98332.1"/>
    <property type="molecule type" value="Genomic_DNA"/>
</dbReference>
<dbReference type="SMART" id="SM00487">
    <property type="entry name" value="DEXDc"/>
    <property type="match status" value="1"/>
</dbReference>
<keyword evidence="7" id="KW-0694">RNA-binding</keyword>
<protein>
    <recommendedName>
        <fullName evidence="10">Helicase ATP-binding domain-containing protein</fullName>
    </recommendedName>
</protein>
<dbReference type="HOGENOM" id="CLU_002902_1_0_1"/>
<dbReference type="AlphaFoldDB" id="T1FUK6"/>
<evidence type="ECO:0000256" key="8">
    <source>
        <dbReference type="ARBA" id="ARBA00047984"/>
    </source>
</evidence>
<dbReference type="InterPro" id="IPR027417">
    <property type="entry name" value="P-loop_NTPase"/>
</dbReference>
<dbReference type="GO" id="GO:0005524">
    <property type="term" value="F:ATP binding"/>
    <property type="evidence" value="ECO:0007669"/>
    <property type="project" value="UniProtKB-KW"/>
</dbReference>
<dbReference type="EMBL" id="AMQM01005968">
    <property type="status" value="NOT_ANNOTATED_CDS"/>
    <property type="molecule type" value="Genomic_DNA"/>
</dbReference>
<name>T1FUK6_HELRO</name>
<dbReference type="RefSeq" id="XP_009023666.1">
    <property type="nucleotide sequence ID" value="XM_009025418.1"/>
</dbReference>
<dbReference type="InterPro" id="IPR012961">
    <property type="entry name" value="Ski2/MTR4_C"/>
</dbReference>
<dbReference type="PANTHER" id="PTHR12131:SF1">
    <property type="entry name" value="ATP-DEPENDENT RNA HELICASE SUPV3L1, MITOCHONDRIAL-RELATED"/>
    <property type="match status" value="1"/>
</dbReference>
<evidence type="ECO:0000313" key="12">
    <source>
        <dbReference type="EnsemblMetazoa" id="HelroP193051"/>
    </source>
</evidence>
<dbReference type="FunFam" id="3.40.50.300:FF:000354">
    <property type="entry name" value="ATP-dependent RNA helicase SKI2"/>
    <property type="match status" value="1"/>
</dbReference>
<dbReference type="Gene3D" id="3.40.50.300">
    <property type="entry name" value="P-loop containing nucleotide triphosphate hydrolases"/>
    <property type="match status" value="2"/>
</dbReference>
<dbReference type="eggNOG" id="KOG0947">
    <property type="taxonomic scope" value="Eukaryota"/>
</dbReference>
<reference evidence="13" key="1">
    <citation type="submission" date="2012-12" db="EMBL/GenBank/DDBJ databases">
        <authorList>
            <person name="Hellsten U."/>
            <person name="Grimwood J."/>
            <person name="Chapman J.A."/>
            <person name="Shapiro H."/>
            <person name="Aerts A."/>
            <person name="Otillar R.P."/>
            <person name="Terry A.Y."/>
            <person name="Boore J.L."/>
            <person name="Simakov O."/>
            <person name="Marletaz F."/>
            <person name="Cho S.-J."/>
            <person name="Edsinger-Gonzales E."/>
            <person name="Havlak P."/>
            <person name="Kuo D.-H."/>
            <person name="Larsson T."/>
            <person name="Lv J."/>
            <person name="Arendt D."/>
            <person name="Savage R."/>
            <person name="Osoegawa K."/>
            <person name="de Jong P."/>
            <person name="Lindberg D.R."/>
            <person name="Seaver E.C."/>
            <person name="Weisblat D.A."/>
            <person name="Putnam N.H."/>
            <person name="Grigoriev I.V."/>
            <person name="Rokhsar D.S."/>
        </authorList>
    </citation>
    <scope>NUCLEOTIDE SEQUENCE</scope>
</reference>
<evidence type="ECO:0000256" key="9">
    <source>
        <dbReference type="SAM" id="SignalP"/>
    </source>
</evidence>
<evidence type="ECO:0000256" key="4">
    <source>
        <dbReference type="ARBA" id="ARBA00022801"/>
    </source>
</evidence>
<dbReference type="InterPro" id="IPR050699">
    <property type="entry name" value="RNA-DNA_Helicase"/>
</dbReference>
<proteinExistence type="predicted"/>
<dbReference type="KEGG" id="hro:HELRODRAFT_193051"/>
<dbReference type="Proteomes" id="UP000015101">
    <property type="component" value="Unassembled WGS sequence"/>
</dbReference>
<feature type="domain" description="Helicase ATP-binding" evidence="10">
    <location>
        <begin position="233"/>
        <end position="389"/>
    </location>
</feature>
<dbReference type="GO" id="GO:0003724">
    <property type="term" value="F:RNA helicase activity"/>
    <property type="evidence" value="ECO:0000318"/>
    <property type="project" value="GO_Central"/>
</dbReference>
<evidence type="ECO:0000313" key="13">
    <source>
        <dbReference type="Proteomes" id="UP000015101"/>
    </source>
</evidence>
<dbReference type="GeneID" id="20212502"/>
<dbReference type="SUPFAM" id="SSF52540">
    <property type="entry name" value="P-loop containing nucleoside triphosphate hydrolases"/>
    <property type="match status" value="2"/>
</dbReference>
<dbReference type="InterPro" id="IPR014001">
    <property type="entry name" value="Helicase_ATP-bd"/>
</dbReference>
<sequence length="968" mass="109551">MKTKYQFRWIISLPWTLACLHCFRVPQMLSVTSSPTLMICTFIQYKLLNGGFDKPDIGELLKDGLADDDHDILQTDNLLTTPPGFSIGGNFKRKNCDWLTTDQSAASLSLNSLKELFEDDDTGIFSLAKKTKVDGDGEVFKETEADVSSEGLKRLTSEVIVLSHIHEAISSSHSSYNNQSSSRNNYDDDGEDVAGKFVNVVDVQKPVKNFRKLLPVMALNFEFELDSFQKQAILLMERKQNVFVAAHTSAGKTVVAEYAIALSLNHMTKVIYTSPIKALSNQKFRDFKNKFGDVGLVTGDVQIAPEANVLVMTTEILRSMLYNGSDVIRDLEWVIFDEVHYINDADRGVVWEEVLILLPEHVKIAMLSATVPNTKEFAEWEDEEEDGERDKHNKAASAPGALYLHRHQPENFQGEQQIWLSLIHELERQSKLPAVSFVFSKKRINENADRLTSLDLLDSSERSKVVVFFNKCLQMLKPPDRELPQVRSLRDLLVRGIGVHHSGILPILKEIVEMLFQRGLVKVNTFRWLEELEEEDWIRQSKLTSSSFSSKTLVVGRLVAVSKIGDCDDVIGVLLSTASGIGSGKHYKVLVNCDSKLNNTLPADDSKDIKPKHYVGLRPYLPTGSISARIFELSANRFSAIFRNCLKVNADKIIEDVRKRDMPRFKDDLPSPSTQQASQELMKIAKDIYAGDNGKNPTPPALLDPVSDLHIHEVDVVELSQRYKFLEGFGSGEEFKCQESDLFVEKFREYRAEAKIDEEMKEIRYKLSDESLLFLPEYQQRVEVLRSLKCVDPRSNTIRLKGKVACEISHQELILTEVIFQNILSDFPPEVIAALLSCLVFEQKRCSEPNLNKVLNEAKEKFVRLAANLTEVQRQHGLLGVDVLEECNFGLMEVVYEWAKGVPFAKLMELTDVEEGVIVRCIQRLSETFRDLTKVSNIIGDPVLSKKVEEGLRMIKRDIVFAASLYVQ</sequence>
<keyword evidence="13" id="KW-1185">Reference proteome</keyword>
<dbReference type="InterPro" id="IPR025696">
    <property type="entry name" value="Beta-barrel_MTR4"/>
</dbReference>
<keyword evidence="2" id="KW-0963">Cytoplasm</keyword>
<dbReference type="Pfam" id="PF13234">
    <property type="entry name" value="MTR4_beta-barrel"/>
    <property type="match status" value="1"/>
</dbReference>
<dbReference type="InterPro" id="IPR011545">
    <property type="entry name" value="DEAD/DEAH_box_helicase_dom"/>
</dbReference>
<dbReference type="FunFam" id="1.10.3380.30:FF:000001">
    <property type="entry name" value="Ski2 ATP-dependent RNA helicase"/>
    <property type="match status" value="1"/>
</dbReference>
<evidence type="ECO:0000256" key="1">
    <source>
        <dbReference type="ARBA" id="ARBA00004496"/>
    </source>
</evidence>
<feature type="signal peptide" evidence="9">
    <location>
        <begin position="1"/>
        <end position="22"/>
    </location>
</feature>
<comment type="catalytic activity">
    <reaction evidence="8">
        <text>ATP + H2O = ADP + phosphate + H(+)</text>
        <dbReference type="Rhea" id="RHEA:13065"/>
        <dbReference type="ChEBI" id="CHEBI:15377"/>
        <dbReference type="ChEBI" id="CHEBI:15378"/>
        <dbReference type="ChEBI" id="CHEBI:30616"/>
        <dbReference type="ChEBI" id="CHEBI:43474"/>
        <dbReference type="ChEBI" id="CHEBI:456216"/>
        <dbReference type="EC" id="3.6.4.13"/>
    </reaction>
</comment>
<dbReference type="InParanoid" id="T1FUK6"/>
<feature type="chain" id="PRO_5010981028" description="Helicase ATP-binding domain-containing protein" evidence="9">
    <location>
        <begin position="23"/>
        <end position="968"/>
    </location>
</feature>
<dbReference type="PROSITE" id="PS51192">
    <property type="entry name" value="HELICASE_ATP_BIND_1"/>
    <property type="match status" value="1"/>
</dbReference>
<dbReference type="Gene3D" id="1.10.3380.30">
    <property type="match status" value="1"/>
</dbReference>
<dbReference type="GO" id="GO:0003723">
    <property type="term" value="F:RNA binding"/>
    <property type="evidence" value="ECO:0007669"/>
    <property type="project" value="UniProtKB-KW"/>
</dbReference>
<dbReference type="SMART" id="SM01142">
    <property type="entry name" value="DSHCT"/>
    <property type="match status" value="1"/>
</dbReference>
<evidence type="ECO:0000256" key="5">
    <source>
        <dbReference type="ARBA" id="ARBA00022806"/>
    </source>
</evidence>
<dbReference type="Pfam" id="PF08148">
    <property type="entry name" value="DSHCT"/>
    <property type="match status" value="1"/>
</dbReference>
<keyword evidence="4" id="KW-0378">Hydrolase</keyword>
<organism evidence="12 13">
    <name type="scientific">Helobdella robusta</name>
    <name type="common">Californian leech</name>
    <dbReference type="NCBI Taxonomy" id="6412"/>
    <lineage>
        <taxon>Eukaryota</taxon>
        <taxon>Metazoa</taxon>
        <taxon>Spiralia</taxon>
        <taxon>Lophotrochozoa</taxon>
        <taxon>Annelida</taxon>
        <taxon>Clitellata</taxon>
        <taxon>Hirudinea</taxon>
        <taxon>Rhynchobdellida</taxon>
        <taxon>Glossiphoniidae</taxon>
        <taxon>Helobdella</taxon>
    </lineage>
</organism>
<dbReference type="GO" id="GO:0055087">
    <property type="term" value="C:Ski complex"/>
    <property type="evidence" value="ECO:0000318"/>
    <property type="project" value="GO_Central"/>
</dbReference>
<comment type="subcellular location">
    <subcellularLocation>
        <location evidence="1">Cytoplasm</location>
    </subcellularLocation>
</comment>
<accession>T1FUK6</accession>
<reference evidence="12" key="3">
    <citation type="submission" date="2015-06" db="UniProtKB">
        <authorList>
            <consortium name="EnsemblMetazoa"/>
        </authorList>
    </citation>
    <scope>IDENTIFICATION</scope>
</reference>
<keyword evidence="9" id="KW-0732">Signal</keyword>
<reference evidence="11 13" key="2">
    <citation type="journal article" date="2013" name="Nature">
        <title>Insights into bilaterian evolution from three spiralian genomes.</title>
        <authorList>
            <person name="Simakov O."/>
            <person name="Marletaz F."/>
            <person name="Cho S.J."/>
            <person name="Edsinger-Gonzales E."/>
            <person name="Havlak P."/>
            <person name="Hellsten U."/>
            <person name="Kuo D.H."/>
            <person name="Larsson T."/>
            <person name="Lv J."/>
            <person name="Arendt D."/>
            <person name="Savage R."/>
            <person name="Osoegawa K."/>
            <person name="de Jong P."/>
            <person name="Grimwood J."/>
            <person name="Chapman J.A."/>
            <person name="Shapiro H."/>
            <person name="Aerts A."/>
            <person name="Otillar R.P."/>
            <person name="Terry A.Y."/>
            <person name="Boore J.L."/>
            <person name="Grigoriev I.V."/>
            <person name="Lindberg D.R."/>
            <person name="Seaver E.C."/>
            <person name="Weisblat D.A."/>
            <person name="Putnam N.H."/>
            <person name="Rokhsar D.S."/>
        </authorList>
    </citation>
    <scope>NUCLEOTIDE SEQUENCE</scope>
</reference>
<evidence type="ECO:0000256" key="2">
    <source>
        <dbReference type="ARBA" id="ARBA00022490"/>
    </source>
</evidence>
<evidence type="ECO:0000256" key="3">
    <source>
        <dbReference type="ARBA" id="ARBA00022741"/>
    </source>
</evidence>
<keyword evidence="3" id="KW-0547">Nucleotide-binding</keyword>
<dbReference type="OMA" id="EMSACAN"/>
<keyword evidence="6" id="KW-0067">ATP-binding</keyword>
<keyword evidence="5" id="KW-0347">Helicase</keyword>
<evidence type="ECO:0000256" key="6">
    <source>
        <dbReference type="ARBA" id="ARBA00022840"/>
    </source>
</evidence>
<dbReference type="Pfam" id="PF00270">
    <property type="entry name" value="DEAD"/>
    <property type="match status" value="1"/>
</dbReference>
<dbReference type="STRING" id="6412.T1FUK6"/>
<dbReference type="GO" id="GO:0016787">
    <property type="term" value="F:hydrolase activity"/>
    <property type="evidence" value="ECO:0007669"/>
    <property type="project" value="UniProtKB-KW"/>
</dbReference>
<dbReference type="GO" id="GO:0070478">
    <property type="term" value="P:nuclear-transcribed mRNA catabolic process, 3'-5' exonucleolytic nonsense-mediated decay"/>
    <property type="evidence" value="ECO:0000318"/>
    <property type="project" value="GO_Central"/>
</dbReference>
<dbReference type="CTD" id="20212502"/>
<evidence type="ECO:0000259" key="10">
    <source>
        <dbReference type="PROSITE" id="PS51192"/>
    </source>
</evidence>
<evidence type="ECO:0000256" key="7">
    <source>
        <dbReference type="ARBA" id="ARBA00022884"/>
    </source>
</evidence>
<gene>
    <name evidence="12" type="primary">20212502</name>
    <name evidence="11" type="ORF">HELRODRAFT_193051</name>
</gene>
<dbReference type="OrthoDB" id="64767at2759"/>
<dbReference type="PANTHER" id="PTHR12131">
    <property type="entry name" value="ATP-DEPENDENT RNA AND DNA HELICASE"/>
    <property type="match status" value="1"/>
</dbReference>
<dbReference type="EnsemblMetazoa" id="HelroT193051">
    <property type="protein sequence ID" value="HelroP193051"/>
    <property type="gene ID" value="HelroG193051"/>
</dbReference>
<dbReference type="PROSITE" id="PS51257">
    <property type="entry name" value="PROKAR_LIPOPROTEIN"/>
    <property type="match status" value="1"/>
</dbReference>
<evidence type="ECO:0000313" key="11">
    <source>
        <dbReference type="EMBL" id="ESN98332.1"/>
    </source>
</evidence>
<dbReference type="EMBL" id="AMQM01005969">
    <property type="status" value="NOT_ANNOTATED_CDS"/>
    <property type="molecule type" value="Genomic_DNA"/>
</dbReference>